<dbReference type="PROSITE" id="PS50850">
    <property type="entry name" value="MFS"/>
    <property type="match status" value="1"/>
</dbReference>
<evidence type="ECO:0000256" key="4">
    <source>
        <dbReference type="ARBA" id="ARBA00022692"/>
    </source>
</evidence>
<dbReference type="OrthoDB" id="6612291at2759"/>
<feature type="domain" description="Major facilitator superfamily (MFS) profile" evidence="10">
    <location>
        <begin position="16"/>
        <end position="458"/>
    </location>
</feature>
<evidence type="ECO:0000313" key="11">
    <source>
        <dbReference type="EMBL" id="OJJ52338.1"/>
    </source>
</evidence>
<dbReference type="NCBIfam" id="TIGR00879">
    <property type="entry name" value="SP"/>
    <property type="match status" value="1"/>
</dbReference>
<dbReference type="InterPro" id="IPR005829">
    <property type="entry name" value="Sugar_transporter_CS"/>
</dbReference>
<reference evidence="12" key="1">
    <citation type="journal article" date="2017" name="Genome Biol.">
        <title>Comparative genomics reveals high biological diversity and specific adaptations in the industrially and medically important fungal genus Aspergillus.</title>
        <authorList>
            <person name="de Vries R.P."/>
            <person name="Riley R."/>
            <person name="Wiebenga A."/>
            <person name="Aguilar-Osorio G."/>
            <person name="Amillis S."/>
            <person name="Uchima C.A."/>
            <person name="Anderluh G."/>
            <person name="Asadollahi M."/>
            <person name="Askin M."/>
            <person name="Barry K."/>
            <person name="Battaglia E."/>
            <person name="Bayram O."/>
            <person name="Benocci T."/>
            <person name="Braus-Stromeyer S.A."/>
            <person name="Caldana C."/>
            <person name="Canovas D."/>
            <person name="Cerqueira G.C."/>
            <person name="Chen F."/>
            <person name="Chen W."/>
            <person name="Choi C."/>
            <person name="Clum A."/>
            <person name="Dos Santos R.A."/>
            <person name="Damasio A.R."/>
            <person name="Diallinas G."/>
            <person name="Emri T."/>
            <person name="Fekete E."/>
            <person name="Flipphi M."/>
            <person name="Freyberg S."/>
            <person name="Gallo A."/>
            <person name="Gournas C."/>
            <person name="Habgood R."/>
            <person name="Hainaut M."/>
            <person name="Harispe M.L."/>
            <person name="Henrissat B."/>
            <person name="Hilden K.S."/>
            <person name="Hope R."/>
            <person name="Hossain A."/>
            <person name="Karabika E."/>
            <person name="Karaffa L."/>
            <person name="Karanyi Z."/>
            <person name="Krasevec N."/>
            <person name="Kuo A."/>
            <person name="Kusch H."/>
            <person name="LaButti K."/>
            <person name="Lagendijk E.L."/>
            <person name="Lapidus A."/>
            <person name="Levasseur A."/>
            <person name="Lindquist E."/>
            <person name="Lipzen A."/>
            <person name="Logrieco A.F."/>
            <person name="MacCabe A."/>
            <person name="Maekelae M.R."/>
            <person name="Malavazi I."/>
            <person name="Melin P."/>
            <person name="Meyer V."/>
            <person name="Mielnichuk N."/>
            <person name="Miskei M."/>
            <person name="Molnar A.P."/>
            <person name="Mule G."/>
            <person name="Ngan C.Y."/>
            <person name="Orejas M."/>
            <person name="Orosz E."/>
            <person name="Ouedraogo J.P."/>
            <person name="Overkamp K.M."/>
            <person name="Park H.-S."/>
            <person name="Perrone G."/>
            <person name="Piumi F."/>
            <person name="Punt P.J."/>
            <person name="Ram A.F."/>
            <person name="Ramon A."/>
            <person name="Rauscher S."/>
            <person name="Record E."/>
            <person name="Riano-Pachon D.M."/>
            <person name="Robert V."/>
            <person name="Roehrig J."/>
            <person name="Ruller R."/>
            <person name="Salamov A."/>
            <person name="Salih N.S."/>
            <person name="Samson R.A."/>
            <person name="Sandor E."/>
            <person name="Sanguinetti M."/>
            <person name="Schuetze T."/>
            <person name="Sepcic K."/>
            <person name="Shelest E."/>
            <person name="Sherlock G."/>
            <person name="Sophianopoulou V."/>
            <person name="Squina F.M."/>
            <person name="Sun H."/>
            <person name="Susca A."/>
            <person name="Todd R.B."/>
            <person name="Tsang A."/>
            <person name="Unkles S.E."/>
            <person name="van de Wiele N."/>
            <person name="van Rossen-Uffink D."/>
            <person name="Oliveira J.V."/>
            <person name="Vesth T.C."/>
            <person name="Visser J."/>
            <person name="Yu J.-H."/>
            <person name="Zhou M."/>
            <person name="Andersen M.R."/>
            <person name="Archer D.B."/>
            <person name="Baker S.E."/>
            <person name="Benoit I."/>
            <person name="Brakhage A.A."/>
            <person name="Braus G.H."/>
            <person name="Fischer R."/>
            <person name="Frisvad J.C."/>
            <person name="Goldman G.H."/>
            <person name="Houbraken J."/>
            <person name="Oakley B."/>
            <person name="Pocsi I."/>
            <person name="Scazzocchio C."/>
            <person name="Seiboth B."/>
            <person name="vanKuyk P.A."/>
            <person name="Wortman J."/>
            <person name="Dyer P.S."/>
            <person name="Grigoriev I.V."/>
        </authorList>
    </citation>
    <scope>NUCLEOTIDE SEQUENCE [LARGE SCALE GENOMIC DNA]</scope>
    <source>
        <strain evidence="12">CBS 593.65</strain>
    </source>
</reference>
<name>A0A1L9SYT1_9EURO</name>
<dbReference type="InterPro" id="IPR050360">
    <property type="entry name" value="MFS_Sugar_Transporters"/>
</dbReference>
<comment type="subcellular location">
    <subcellularLocation>
        <location evidence="1">Membrane</location>
        <topology evidence="1">Multi-pass membrane protein</topology>
    </subcellularLocation>
</comment>
<evidence type="ECO:0000256" key="9">
    <source>
        <dbReference type="SAM" id="Phobius"/>
    </source>
</evidence>
<feature type="transmembrane region" description="Helical" evidence="9">
    <location>
        <begin position="59"/>
        <end position="81"/>
    </location>
</feature>
<dbReference type="RefSeq" id="XP_040696144.1">
    <property type="nucleotide sequence ID" value="XM_040843289.1"/>
</dbReference>
<dbReference type="PANTHER" id="PTHR48022:SF11">
    <property type="entry name" value="MONOSACCHARIDE TRANSPORTER (HXT8), PUTATIVE (AFU_ORTHOLOGUE AFUA_2G08120)-RELATED"/>
    <property type="match status" value="1"/>
</dbReference>
<feature type="transmembrane region" description="Helical" evidence="9">
    <location>
        <begin position="119"/>
        <end position="137"/>
    </location>
</feature>
<dbReference type="PRINTS" id="PR00171">
    <property type="entry name" value="SUGRTRNSPORT"/>
</dbReference>
<keyword evidence="3 7" id="KW-0813">Transport</keyword>
<dbReference type="SUPFAM" id="SSF103473">
    <property type="entry name" value="MFS general substrate transporter"/>
    <property type="match status" value="1"/>
</dbReference>
<feature type="transmembrane region" description="Helical" evidence="9">
    <location>
        <begin position="12"/>
        <end position="39"/>
    </location>
</feature>
<dbReference type="Gene3D" id="1.20.1250.20">
    <property type="entry name" value="MFS general substrate transporter like domains"/>
    <property type="match status" value="1"/>
</dbReference>
<evidence type="ECO:0000259" key="10">
    <source>
        <dbReference type="PROSITE" id="PS50850"/>
    </source>
</evidence>
<evidence type="ECO:0000256" key="3">
    <source>
        <dbReference type="ARBA" id="ARBA00022448"/>
    </source>
</evidence>
<feature type="transmembrane region" description="Helical" evidence="9">
    <location>
        <begin position="336"/>
        <end position="356"/>
    </location>
</feature>
<evidence type="ECO:0000256" key="5">
    <source>
        <dbReference type="ARBA" id="ARBA00022989"/>
    </source>
</evidence>
<dbReference type="Proteomes" id="UP000184356">
    <property type="component" value="Unassembled WGS sequence"/>
</dbReference>
<dbReference type="InterPro" id="IPR036259">
    <property type="entry name" value="MFS_trans_sf"/>
</dbReference>
<evidence type="ECO:0000256" key="8">
    <source>
        <dbReference type="SAM" id="MobiDB-lite"/>
    </source>
</evidence>
<protein>
    <recommendedName>
        <fullName evidence="10">Major facilitator superfamily (MFS) profile domain-containing protein</fullName>
    </recommendedName>
</protein>
<dbReference type="EMBL" id="KV878602">
    <property type="protein sequence ID" value="OJJ52338.1"/>
    <property type="molecule type" value="Genomic_DNA"/>
</dbReference>
<evidence type="ECO:0000256" key="6">
    <source>
        <dbReference type="ARBA" id="ARBA00023136"/>
    </source>
</evidence>
<feature type="transmembrane region" description="Helical" evidence="9">
    <location>
        <begin position="435"/>
        <end position="454"/>
    </location>
</feature>
<sequence length="505" mass="54986">MAPSLDATMNLYNHLVVLFVALGSVTYGFSLAVIGSVLGLESFLSYFELNSDSSRSTSITGATSALFAAGCAVGALLTTFLADRLGRMKTIQWTCVLCIVSSAVQGGSVHIAMFLVGRFFNGVGVGLMLALVPLYQCEIAPADVRGQMVSSHGLLIVTGHALAAWTGYGCYFSPNPAFQWRFELSAQAISPLLLLIGTPWIPESPRWLAERGRESEALAILEKLHPDDGRGLMARKELIQMTQQIALDRQMYEQTGRFPLLTVPSYRKRVLFGCLTQFLCQSTGVLVVNNYQVMLYNGLGLYESLPLLLYACYLTWAAFMNYCASLIMDKVGRTRLLIGGLCGCSVAIICEMAMVAKFSGTSNKVGNGFGVFFLFLYVTVYGLCLDATCYVYCVEIFPTHIRAMGTGLSVFAQACATLMYTQAAPTAFANAGWKYYFVFFLVPLAGVPFVWKFFPETKGATLEEIGQAFGDKVAARPGYLVGSEDLQHSSSSDFKPGNTDLEKIV</sequence>
<keyword evidence="12" id="KW-1185">Reference proteome</keyword>
<dbReference type="FunFam" id="1.20.1250.20:FF:000134">
    <property type="entry name" value="MFS sugar transporter protein"/>
    <property type="match status" value="1"/>
</dbReference>
<dbReference type="PROSITE" id="PS00217">
    <property type="entry name" value="SUGAR_TRANSPORT_2"/>
    <property type="match status" value="1"/>
</dbReference>
<dbReference type="GO" id="GO:0005351">
    <property type="term" value="F:carbohydrate:proton symporter activity"/>
    <property type="evidence" value="ECO:0007669"/>
    <property type="project" value="TreeGrafter"/>
</dbReference>
<feature type="transmembrane region" description="Helical" evidence="9">
    <location>
        <begin position="368"/>
        <end position="393"/>
    </location>
</feature>
<dbReference type="GeneID" id="63759362"/>
<evidence type="ECO:0000256" key="2">
    <source>
        <dbReference type="ARBA" id="ARBA00010992"/>
    </source>
</evidence>
<dbReference type="InterPro" id="IPR020846">
    <property type="entry name" value="MFS_dom"/>
</dbReference>
<dbReference type="Pfam" id="PF00083">
    <property type="entry name" value="Sugar_tr"/>
    <property type="match status" value="1"/>
</dbReference>
<evidence type="ECO:0000256" key="7">
    <source>
        <dbReference type="RuleBase" id="RU003346"/>
    </source>
</evidence>
<evidence type="ECO:0000256" key="1">
    <source>
        <dbReference type="ARBA" id="ARBA00004141"/>
    </source>
</evidence>
<feature type="region of interest" description="Disordered" evidence="8">
    <location>
        <begin position="484"/>
        <end position="505"/>
    </location>
</feature>
<feature type="transmembrane region" description="Helical" evidence="9">
    <location>
        <begin position="307"/>
        <end position="324"/>
    </location>
</feature>
<proteinExistence type="inferred from homology"/>
<dbReference type="InterPro" id="IPR005828">
    <property type="entry name" value="MFS_sugar_transport-like"/>
</dbReference>
<feature type="transmembrane region" description="Helical" evidence="9">
    <location>
        <begin position="149"/>
        <end position="168"/>
    </location>
</feature>
<dbReference type="PANTHER" id="PTHR48022">
    <property type="entry name" value="PLASTIDIC GLUCOSE TRANSPORTER 4"/>
    <property type="match status" value="1"/>
</dbReference>
<dbReference type="InterPro" id="IPR003663">
    <property type="entry name" value="Sugar/inositol_transpt"/>
</dbReference>
<dbReference type="AlphaFoldDB" id="A0A1L9SYT1"/>
<comment type="similarity">
    <text evidence="2 7">Belongs to the major facilitator superfamily. Sugar transporter (TC 2.A.1.1) family.</text>
</comment>
<accession>A0A1L9SYT1</accession>
<dbReference type="GO" id="GO:0016020">
    <property type="term" value="C:membrane"/>
    <property type="evidence" value="ECO:0007669"/>
    <property type="project" value="UniProtKB-SubCell"/>
</dbReference>
<gene>
    <name evidence="11" type="ORF">ASPSYDRAFT_164838</name>
</gene>
<feature type="transmembrane region" description="Helical" evidence="9">
    <location>
        <begin position="270"/>
        <end position="287"/>
    </location>
</feature>
<keyword evidence="6 9" id="KW-0472">Membrane</keyword>
<keyword evidence="4 9" id="KW-0812">Transmembrane</keyword>
<evidence type="ECO:0000313" key="12">
    <source>
        <dbReference type="Proteomes" id="UP000184356"/>
    </source>
</evidence>
<keyword evidence="5 9" id="KW-1133">Transmembrane helix</keyword>
<dbReference type="STRING" id="1036612.A0A1L9SYT1"/>
<organism evidence="11 12">
    <name type="scientific">Aspergillus sydowii CBS 593.65</name>
    <dbReference type="NCBI Taxonomy" id="1036612"/>
    <lineage>
        <taxon>Eukaryota</taxon>
        <taxon>Fungi</taxon>
        <taxon>Dikarya</taxon>
        <taxon>Ascomycota</taxon>
        <taxon>Pezizomycotina</taxon>
        <taxon>Eurotiomycetes</taxon>
        <taxon>Eurotiomycetidae</taxon>
        <taxon>Eurotiales</taxon>
        <taxon>Aspergillaceae</taxon>
        <taxon>Aspergillus</taxon>
        <taxon>Aspergillus subgen. Nidulantes</taxon>
    </lineage>
</organism>
<feature type="transmembrane region" description="Helical" evidence="9">
    <location>
        <begin position="405"/>
        <end position="423"/>
    </location>
</feature>
<dbReference type="VEuPathDB" id="FungiDB:ASPSYDRAFT_164838"/>